<feature type="domain" description="Tyrosinase copper-binding" evidence="2">
    <location>
        <begin position="175"/>
        <end position="192"/>
    </location>
</feature>
<dbReference type="OMA" id="WQNEDRD"/>
<dbReference type="InterPro" id="IPR008922">
    <property type="entry name" value="Di-copper_centre_dom_sf"/>
</dbReference>
<dbReference type="PANTHER" id="PTHR11474">
    <property type="entry name" value="TYROSINASE FAMILY MEMBER"/>
    <property type="match status" value="1"/>
</dbReference>
<proteinExistence type="predicted"/>
<dbReference type="AlphaFoldDB" id="W3WT18"/>
<protein>
    <recommendedName>
        <fullName evidence="2 3">Tyrosinase copper-binding domain-containing protein</fullName>
    </recommendedName>
</protein>
<gene>
    <name evidence="4" type="ORF">PFICI_11659</name>
</gene>
<dbReference type="InterPro" id="IPR002227">
    <property type="entry name" value="Tyrosinase_Cu-bd"/>
</dbReference>
<dbReference type="HOGENOM" id="CLU_035914_2_1_1"/>
<dbReference type="GeneID" id="19276672"/>
<feature type="domain" description="Tyrosinase copper-binding" evidence="3">
    <location>
        <begin position="323"/>
        <end position="334"/>
    </location>
</feature>
<organism evidence="4 5">
    <name type="scientific">Pestalotiopsis fici (strain W106-1 / CGMCC3.15140)</name>
    <dbReference type="NCBI Taxonomy" id="1229662"/>
    <lineage>
        <taxon>Eukaryota</taxon>
        <taxon>Fungi</taxon>
        <taxon>Dikarya</taxon>
        <taxon>Ascomycota</taxon>
        <taxon>Pezizomycotina</taxon>
        <taxon>Sordariomycetes</taxon>
        <taxon>Xylariomycetidae</taxon>
        <taxon>Amphisphaeriales</taxon>
        <taxon>Sporocadaceae</taxon>
        <taxon>Pestalotiopsis</taxon>
    </lineage>
</organism>
<dbReference type="PROSITE" id="PS00497">
    <property type="entry name" value="TYROSINASE_1"/>
    <property type="match status" value="1"/>
</dbReference>
<dbReference type="eggNOG" id="ENOG502S31Y">
    <property type="taxonomic scope" value="Eukaryota"/>
</dbReference>
<dbReference type="EMBL" id="KI912117">
    <property type="protein sequence ID" value="ETS76272.1"/>
    <property type="molecule type" value="Genomic_DNA"/>
</dbReference>
<accession>W3WT18</accession>
<sequence length="398" mass="43216">MKFSTVSSHALCGAVASALTLPQTSPNKRGLDADPLDLDQFGWFETLSLEDAKSGIVKSHNGSLSKIVGEIADDFSGVADAIANALSIAPSKGSSEDSETTESFSKVNTVQAASASCPNPNIRFEWRNYSDTDRHAFVNAVSCLMNAPASGNYPPAQNRWEDIVRVHQAMTSTIHGNNIFLFWHRYYVWVLEQIMRDECGFDRAFPWWDETLDAGNFAGSSIFTADFFGSLPGATNGQGTCITDGAFANHICHIGPGTGNTDHCLSRAVDESLTAQSNADFVNTCNSRTAYPDMENCAELGPHAYGHNGIGSVMADVSSSPSDPVFFMHHLFVDRNFWLWQNGDASRKTSITGCIDSNSPCTPLTLDTVISVQGLRPDVTVRDIIDTENGAICYLYTY</sequence>
<dbReference type="GO" id="GO:0016491">
    <property type="term" value="F:oxidoreductase activity"/>
    <property type="evidence" value="ECO:0007669"/>
    <property type="project" value="InterPro"/>
</dbReference>
<dbReference type="PRINTS" id="PR00092">
    <property type="entry name" value="TYROSINASE"/>
</dbReference>
<dbReference type="OrthoDB" id="6132182at2759"/>
<evidence type="ECO:0000259" key="2">
    <source>
        <dbReference type="PROSITE" id="PS00497"/>
    </source>
</evidence>
<dbReference type="InterPro" id="IPR050316">
    <property type="entry name" value="Tyrosinase/Hemocyanin"/>
</dbReference>
<dbReference type="Proteomes" id="UP000030651">
    <property type="component" value="Unassembled WGS sequence"/>
</dbReference>
<keyword evidence="5" id="KW-1185">Reference proteome</keyword>
<dbReference type="SUPFAM" id="SSF48056">
    <property type="entry name" value="Di-copper centre-containing domain"/>
    <property type="match status" value="1"/>
</dbReference>
<evidence type="ECO:0000313" key="5">
    <source>
        <dbReference type="Proteomes" id="UP000030651"/>
    </source>
</evidence>
<evidence type="ECO:0000313" key="4">
    <source>
        <dbReference type="EMBL" id="ETS76272.1"/>
    </source>
</evidence>
<dbReference type="InParanoid" id="W3WT18"/>
<dbReference type="PANTHER" id="PTHR11474:SF116">
    <property type="entry name" value="TYROSINASE"/>
    <property type="match status" value="1"/>
</dbReference>
<dbReference type="KEGG" id="pfy:PFICI_11659"/>
<keyword evidence="1" id="KW-0479">Metal-binding</keyword>
<dbReference type="Gene3D" id="1.10.1280.10">
    <property type="entry name" value="Di-copper center containing domain from catechol oxidase"/>
    <property type="match status" value="1"/>
</dbReference>
<dbReference type="RefSeq" id="XP_007838431.1">
    <property type="nucleotide sequence ID" value="XM_007840240.1"/>
</dbReference>
<dbReference type="GO" id="GO:0046872">
    <property type="term" value="F:metal ion binding"/>
    <property type="evidence" value="ECO:0007669"/>
    <property type="project" value="UniProtKB-KW"/>
</dbReference>
<evidence type="ECO:0000256" key="1">
    <source>
        <dbReference type="ARBA" id="ARBA00022723"/>
    </source>
</evidence>
<evidence type="ECO:0000259" key="3">
    <source>
        <dbReference type="PROSITE" id="PS00498"/>
    </source>
</evidence>
<dbReference type="Pfam" id="PF00264">
    <property type="entry name" value="Tyrosinase"/>
    <property type="match status" value="1"/>
</dbReference>
<reference evidence="5" key="1">
    <citation type="journal article" date="2015" name="BMC Genomics">
        <title>Genomic and transcriptomic analysis of the endophytic fungus Pestalotiopsis fici reveals its lifestyle and high potential for synthesis of natural products.</title>
        <authorList>
            <person name="Wang X."/>
            <person name="Zhang X."/>
            <person name="Liu L."/>
            <person name="Xiang M."/>
            <person name="Wang W."/>
            <person name="Sun X."/>
            <person name="Che Y."/>
            <person name="Guo L."/>
            <person name="Liu G."/>
            <person name="Guo L."/>
            <person name="Wang C."/>
            <person name="Yin W.B."/>
            <person name="Stadler M."/>
            <person name="Zhang X."/>
            <person name="Liu X."/>
        </authorList>
    </citation>
    <scope>NUCLEOTIDE SEQUENCE [LARGE SCALE GENOMIC DNA]</scope>
    <source>
        <strain evidence="5">W106-1 / CGMCC3.15140</strain>
    </source>
</reference>
<dbReference type="PROSITE" id="PS00498">
    <property type="entry name" value="TYROSINASE_2"/>
    <property type="match status" value="1"/>
</dbReference>
<dbReference type="STRING" id="1229662.W3WT18"/>
<name>W3WT18_PESFW</name>